<evidence type="ECO:0000256" key="2">
    <source>
        <dbReference type="ARBA" id="ARBA00023004"/>
    </source>
</evidence>
<name>A0A3D8P4K0_9THEO</name>
<dbReference type="GO" id="GO:0046872">
    <property type="term" value="F:metal ion binding"/>
    <property type="evidence" value="ECO:0007669"/>
    <property type="project" value="UniProtKB-KW"/>
</dbReference>
<dbReference type="PANTHER" id="PTHR43122:SF2">
    <property type="entry name" value="FERREDOXIN SUBUNIT OF PYRUVATE:FLAVODOXIN OXIDOREDUCTASE"/>
    <property type="match status" value="1"/>
</dbReference>
<proteinExistence type="predicted"/>
<reference evidence="5 6" key="1">
    <citation type="submission" date="2018-08" db="EMBL/GenBank/DDBJ databases">
        <title>Form III RuBisCO-mediated autotrophy in Thermodesulfobium bacteria.</title>
        <authorList>
            <person name="Toshchakov S.V."/>
            <person name="Kublanov I.V."/>
            <person name="Frolov E."/>
            <person name="Bonch-Osmolovskaya E.A."/>
            <person name="Tourova T.P."/>
            <person name="Chernych N.A."/>
            <person name="Lebedinsky A.V."/>
        </authorList>
    </citation>
    <scope>NUCLEOTIDE SEQUENCE [LARGE SCALE GENOMIC DNA]</scope>
    <source>
        <strain evidence="5 6">SR</strain>
    </source>
</reference>
<evidence type="ECO:0000313" key="5">
    <source>
        <dbReference type="EMBL" id="RDV84082.1"/>
    </source>
</evidence>
<evidence type="ECO:0000259" key="4">
    <source>
        <dbReference type="PROSITE" id="PS51379"/>
    </source>
</evidence>
<sequence>MVFDRERCKGCELCVTVCPRKILTLSPDLNSLGFHPAMITDASRCTGCCFCALMCPDVVITVLREEGEDAARADEG</sequence>
<keyword evidence="6" id="KW-1185">Reference proteome</keyword>
<dbReference type="InterPro" id="IPR017896">
    <property type="entry name" value="4Fe4S_Fe-S-bd"/>
</dbReference>
<dbReference type="Proteomes" id="UP000256329">
    <property type="component" value="Unassembled WGS sequence"/>
</dbReference>
<evidence type="ECO:0000313" key="6">
    <source>
        <dbReference type="Proteomes" id="UP000256329"/>
    </source>
</evidence>
<keyword evidence="3" id="KW-0411">Iron-sulfur</keyword>
<dbReference type="PROSITE" id="PS51379">
    <property type="entry name" value="4FE4S_FER_2"/>
    <property type="match status" value="2"/>
</dbReference>
<dbReference type="Gene3D" id="3.30.70.20">
    <property type="match status" value="1"/>
</dbReference>
<feature type="domain" description="4Fe-4S ferredoxin-type" evidence="4">
    <location>
        <begin position="36"/>
        <end position="65"/>
    </location>
</feature>
<protein>
    <submittedName>
        <fullName evidence="5">2-oxoacid:acceptor oxidoreductase</fullName>
    </submittedName>
</protein>
<dbReference type="PANTHER" id="PTHR43122">
    <property type="entry name" value="FERREDOXIN SUBUNIT OF PYRUVATE:FLAVODOXIN OXIDOREDUCTASE-RELATED"/>
    <property type="match status" value="1"/>
</dbReference>
<organism evidence="5 6">
    <name type="scientific">Ammonifex thiophilus</name>
    <dbReference type="NCBI Taxonomy" id="444093"/>
    <lineage>
        <taxon>Bacteria</taxon>
        <taxon>Bacillati</taxon>
        <taxon>Bacillota</taxon>
        <taxon>Clostridia</taxon>
        <taxon>Thermoanaerobacterales</taxon>
        <taxon>Thermoanaerobacteraceae</taxon>
        <taxon>Ammonifex</taxon>
    </lineage>
</organism>
<dbReference type="GO" id="GO:0051536">
    <property type="term" value="F:iron-sulfur cluster binding"/>
    <property type="evidence" value="ECO:0007669"/>
    <property type="project" value="UniProtKB-KW"/>
</dbReference>
<evidence type="ECO:0000256" key="1">
    <source>
        <dbReference type="ARBA" id="ARBA00022723"/>
    </source>
</evidence>
<dbReference type="InterPro" id="IPR017900">
    <property type="entry name" value="4Fe4S_Fe_S_CS"/>
</dbReference>
<dbReference type="SUPFAM" id="SSF54862">
    <property type="entry name" value="4Fe-4S ferredoxins"/>
    <property type="match status" value="1"/>
</dbReference>
<dbReference type="OrthoDB" id="9803192at2"/>
<keyword evidence="2" id="KW-0408">Iron</keyword>
<dbReference type="AlphaFoldDB" id="A0A3D8P4K0"/>
<feature type="domain" description="4Fe-4S ferredoxin-type" evidence="4">
    <location>
        <begin position="1"/>
        <end position="28"/>
    </location>
</feature>
<accession>A0A3D8P4K0</accession>
<dbReference type="PROSITE" id="PS00198">
    <property type="entry name" value="4FE4S_FER_1"/>
    <property type="match status" value="1"/>
</dbReference>
<dbReference type="EMBL" id="QSLN01000003">
    <property type="protein sequence ID" value="RDV84082.1"/>
    <property type="molecule type" value="Genomic_DNA"/>
</dbReference>
<gene>
    <name evidence="5" type="ORF">DXX99_03895</name>
</gene>
<keyword evidence="1" id="KW-0479">Metal-binding</keyword>
<dbReference type="Pfam" id="PF00037">
    <property type="entry name" value="Fer4"/>
    <property type="match status" value="1"/>
</dbReference>
<comment type="caution">
    <text evidence="5">The sequence shown here is derived from an EMBL/GenBank/DDBJ whole genome shotgun (WGS) entry which is preliminary data.</text>
</comment>
<evidence type="ECO:0000256" key="3">
    <source>
        <dbReference type="ARBA" id="ARBA00023014"/>
    </source>
</evidence>